<keyword evidence="3" id="KW-1185">Reference proteome</keyword>
<dbReference type="InterPro" id="IPR023210">
    <property type="entry name" value="NADP_OxRdtase_dom"/>
</dbReference>
<dbReference type="GO" id="GO:0016491">
    <property type="term" value="F:oxidoreductase activity"/>
    <property type="evidence" value="ECO:0007669"/>
    <property type="project" value="InterPro"/>
</dbReference>
<evidence type="ECO:0000259" key="1">
    <source>
        <dbReference type="Pfam" id="PF00248"/>
    </source>
</evidence>
<dbReference type="AlphaFoldDB" id="A0AAV1I0K9"/>
<dbReference type="Gene3D" id="3.20.20.100">
    <property type="entry name" value="NADP-dependent oxidoreductase domain"/>
    <property type="match status" value="1"/>
</dbReference>
<accession>A0AAV1I0K9</accession>
<dbReference type="Pfam" id="PF00248">
    <property type="entry name" value="Aldo_ket_red"/>
    <property type="match status" value="1"/>
</dbReference>
<sequence>MKGKIPTRKLGKTGIQLPVVGFGASPLGGVYQEPFNEEDGIKAVHEAYARGINSFDTSPYYGNLQSEKAGAPMLYYKLMMSCFLFKDAYASRASIAAE</sequence>
<dbReference type="PANTHER" id="PTHR42686:SF1">
    <property type="entry name" value="GH17980P-RELATED"/>
    <property type="match status" value="1"/>
</dbReference>
<dbReference type="Proteomes" id="UP001314263">
    <property type="component" value="Unassembled WGS sequence"/>
</dbReference>
<proteinExistence type="predicted"/>
<dbReference type="InterPro" id="IPR020471">
    <property type="entry name" value="AKR"/>
</dbReference>
<dbReference type="SUPFAM" id="SSF51430">
    <property type="entry name" value="NAD(P)-linked oxidoreductase"/>
    <property type="match status" value="1"/>
</dbReference>
<reference evidence="2 3" key="1">
    <citation type="submission" date="2023-10" db="EMBL/GenBank/DDBJ databases">
        <authorList>
            <person name="Maclean D."/>
            <person name="Macfadyen A."/>
        </authorList>
    </citation>
    <scope>NUCLEOTIDE SEQUENCE [LARGE SCALE GENOMIC DNA]</scope>
</reference>
<gene>
    <name evidence="2" type="ORF">CVIRNUC_003007</name>
</gene>
<name>A0AAV1I0K9_9CHLO</name>
<dbReference type="PANTHER" id="PTHR42686">
    <property type="entry name" value="GH17980P-RELATED"/>
    <property type="match status" value="1"/>
</dbReference>
<dbReference type="InterPro" id="IPR036812">
    <property type="entry name" value="NAD(P)_OxRdtase_dom_sf"/>
</dbReference>
<feature type="domain" description="NADP-dependent oxidoreductase" evidence="1">
    <location>
        <begin position="20"/>
        <end position="69"/>
    </location>
</feature>
<organism evidence="2 3">
    <name type="scientific">Coccomyxa viridis</name>
    <dbReference type="NCBI Taxonomy" id="1274662"/>
    <lineage>
        <taxon>Eukaryota</taxon>
        <taxon>Viridiplantae</taxon>
        <taxon>Chlorophyta</taxon>
        <taxon>core chlorophytes</taxon>
        <taxon>Trebouxiophyceae</taxon>
        <taxon>Trebouxiophyceae incertae sedis</taxon>
        <taxon>Coccomyxaceae</taxon>
        <taxon>Coccomyxa</taxon>
    </lineage>
</organism>
<evidence type="ECO:0000313" key="2">
    <source>
        <dbReference type="EMBL" id="CAK0762934.1"/>
    </source>
</evidence>
<protein>
    <recommendedName>
        <fullName evidence="1">NADP-dependent oxidoreductase domain-containing protein</fullName>
    </recommendedName>
</protein>
<comment type="caution">
    <text evidence="2">The sequence shown here is derived from an EMBL/GenBank/DDBJ whole genome shotgun (WGS) entry which is preliminary data.</text>
</comment>
<dbReference type="GO" id="GO:0005829">
    <property type="term" value="C:cytosol"/>
    <property type="evidence" value="ECO:0007669"/>
    <property type="project" value="TreeGrafter"/>
</dbReference>
<dbReference type="EMBL" id="CAUYUE010000004">
    <property type="protein sequence ID" value="CAK0762934.1"/>
    <property type="molecule type" value="Genomic_DNA"/>
</dbReference>
<evidence type="ECO:0000313" key="3">
    <source>
        <dbReference type="Proteomes" id="UP001314263"/>
    </source>
</evidence>